<evidence type="ECO:0000259" key="3">
    <source>
        <dbReference type="Pfam" id="PF13458"/>
    </source>
</evidence>
<dbReference type="Pfam" id="PF13458">
    <property type="entry name" value="Peripla_BP_6"/>
    <property type="match status" value="1"/>
</dbReference>
<feature type="domain" description="Leucine-binding protein" evidence="3">
    <location>
        <begin position="2"/>
        <end position="340"/>
    </location>
</feature>
<dbReference type="InterPro" id="IPR028082">
    <property type="entry name" value="Peripla_BP_I"/>
</dbReference>
<dbReference type="EMBL" id="AP006840">
    <property type="protein sequence ID" value="BAD40599.1"/>
    <property type="molecule type" value="Genomic_DNA"/>
</dbReference>
<dbReference type="KEGG" id="sth:STH1614"/>
<evidence type="ECO:0000313" key="4">
    <source>
        <dbReference type="EMBL" id="BAD40599.1"/>
    </source>
</evidence>
<dbReference type="Gene3D" id="3.40.50.2300">
    <property type="match status" value="2"/>
</dbReference>
<organism evidence="4 5">
    <name type="scientific">Symbiobacterium thermophilum (strain DSM 24528 / JCM 14929 / IAM 14863 / T)</name>
    <dbReference type="NCBI Taxonomy" id="292459"/>
    <lineage>
        <taxon>Bacteria</taxon>
        <taxon>Bacillati</taxon>
        <taxon>Bacillota</taxon>
        <taxon>Clostridia</taxon>
        <taxon>Eubacteriales</taxon>
        <taxon>Symbiobacteriaceae</taxon>
        <taxon>Symbiobacterium</taxon>
    </lineage>
</organism>
<dbReference type="eggNOG" id="COG0683">
    <property type="taxonomic scope" value="Bacteria"/>
</dbReference>
<proteinExistence type="inferred from homology"/>
<gene>
    <name evidence="4" type="ordered locus">STH1614</name>
</gene>
<evidence type="ECO:0000256" key="1">
    <source>
        <dbReference type="ARBA" id="ARBA00010062"/>
    </source>
</evidence>
<comment type="similarity">
    <text evidence="1">Belongs to the leucine-binding protein family.</text>
</comment>
<dbReference type="PANTHER" id="PTHR30483:SF6">
    <property type="entry name" value="PERIPLASMIC BINDING PROTEIN OF ABC TRANSPORTER FOR NATURAL AMINO ACIDS"/>
    <property type="match status" value="1"/>
</dbReference>
<dbReference type="CDD" id="cd06347">
    <property type="entry name" value="PBP1_ABC_LivK_ligand_binding-like"/>
    <property type="match status" value="1"/>
</dbReference>
<dbReference type="InterPro" id="IPR028081">
    <property type="entry name" value="Leu-bd"/>
</dbReference>
<sequence>MKIGWIGPLSGANKTYGESAKRGVELALEEAGYKVGDLTVELIAGDDRSDSTEAVNLATKMMTQDRVAAIIGPVTSGSAIAVSAIAETYKVPMITATATAPKVTVNDDGKRKPFVFRACFIDPFQGQAAANFASRELGLKRAAVFYDKGNDYTIGLAEAFRETFEANGGEVVAWQSYSSEDTDFSAIMTNVAALKPDVLYLPDYYGRVSLIAKAAKDKGINVPMLGGDGWDSPDLDSATLAGGYVTAHYSEQDQREAVQQFATRFQERYGERPDSFAALGYDAAKLLLGAIERAGSTDGEALRAALQSTQDFPAVGGQLSFDEWGNPIKSAALLQVQADGSYKYITNVD</sequence>
<dbReference type="SUPFAM" id="SSF53822">
    <property type="entry name" value="Periplasmic binding protein-like I"/>
    <property type="match status" value="1"/>
</dbReference>
<protein>
    <submittedName>
        <fullName evidence="4">Branched chain amino acid ABC transporter substrate-binding protein</fullName>
    </submittedName>
</protein>
<keyword evidence="2" id="KW-0732">Signal</keyword>
<keyword evidence="5" id="KW-1185">Reference proteome</keyword>
<evidence type="ECO:0000256" key="2">
    <source>
        <dbReference type="ARBA" id="ARBA00022729"/>
    </source>
</evidence>
<dbReference type="InterPro" id="IPR051010">
    <property type="entry name" value="BCAA_transport"/>
</dbReference>
<accession>Q67NZ4</accession>
<reference evidence="4 5" key="1">
    <citation type="journal article" date="2004" name="Nucleic Acids Res.">
        <title>Genome sequence of Symbiobacterium thermophilum, an uncultivable bacterium that depends on microbial commensalism.</title>
        <authorList>
            <person name="Ueda K."/>
            <person name="Yamashita A."/>
            <person name="Ishikawa J."/>
            <person name="Shimada M."/>
            <person name="Watsuji T."/>
            <person name="Morimura K."/>
            <person name="Ikeda H."/>
            <person name="Hattori M."/>
            <person name="Beppu T."/>
        </authorList>
    </citation>
    <scope>NUCLEOTIDE SEQUENCE [LARGE SCALE GENOMIC DNA]</scope>
    <source>
        <strain evidence="5">T / IAM 14863</strain>
    </source>
</reference>
<evidence type="ECO:0000313" key="5">
    <source>
        <dbReference type="Proteomes" id="UP000000417"/>
    </source>
</evidence>
<name>Q67NZ4_SYMTH</name>
<dbReference type="HOGENOM" id="CLU_027128_6_1_9"/>
<dbReference type="AlphaFoldDB" id="Q67NZ4"/>
<dbReference type="PANTHER" id="PTHR30483">
    <property type="entry name" value="LEUCINE-SPECIFIC-BINDING PROTEIN"/>
    <property type="match status" value="1"/>
</dbReference>
<dbReference type="STRING" id="292459.STH1614"/>
<dbReference type="Proteomes" id="UP000000417">
    <property type="component" value="Chromosome"/>
</dbReference>